<dbReference type="AlphaFoldDB" id="A0ABD1C487"/>
<evidence type="ECO:0000313" key="4">
    <source>
        <dbReference type="EMBL" id="KAL1224278.1"/>
    </source>
</evidence>
<dbReference type="InterPro" id="IPR001245">
    <property type="entry name" value="Ser-Thr/Tyr_kinase_cat_dom"/>
</dbReference>
<keyword evidence="2" id="KW-1003">Cell membrane</keyword>
<keyword evidence="4" id="KW-0808">Transferase</keyword>
<evidence type="ECO:0000313" key="5">
    <source>
        <dbReference type="Proteomes" id="UP001558713"/>
    </source>
</evidence>
<dbReference type="InterPro" id="IPR011009">
    <property type="entry name" value="Kinase-like_dom_sf"/>
</dbReference>
<comment type="subcellular location">
    <subcellularLocation>
        <location evidence="1">Cell membrane</location>
    </subcellularLocation>
</comment>
<keyword evidence="4" id="KW-0418">Kinase</keyword>
<evidence type="ECO:0000259" key="3">
    <source>
        <dbReference type="Pfam" id="PF07714"/>
    </source>
</evidence>
<accession>A0ABD1C487</accession>
<evidence type="ECO:0000256" key="1">
    <source>
        <dbReference type="ARBA" id="ARBA00004236"/>
    </source>
</evidence>
<gene>
    <name evidence="4" type="ORF">V5N11_034420</name>
</gene>
<dbReference type="GO" id="GO:0005886">
    <property type="term" value="C:plasma membrane"/>
    <property type="evidence" value="ECO:0007669"/>
    <property type="project" value="UniProtKB-SubCell"/>
</dbReference>
<protein>
    <submittedName>
        <fullName evidence="4">Serine/threonine-protein kinase SZE1</fullName>
    </submittedName>
</protein>
<feature type="domain" description="Serine-threonine/tyrosine-protein kinase catalytic" evidence="3">
    <location>
        <begin position="130"/>
        <end position="213"/>
    </location>
</feature>
<keyword evidence="5" id="KW-1185">Reference proteome</keyword>
<dbReference type="EMBL" id="JBANAX010000057">
    <property type="protein sequence ID" value="KAL1224278.1"/>
    <property type="molecule type" value="Genomic_DNA"/>
</dbReference>
<proteinExistence type="predicted"/>
<organism evidence="4 5">
    <name type="scientific">Cardamine amara subsp. amara</name>
    <dbReference type="NCBI Taxonomy" id="228776"/>
    <lineage>
        <taxon>Eukaryota</taxon>
        <taxon>Viridiplantae</taxon>
        <taxon>Streptophyta</taxon>
        <taxon>Embryophyta</taxon>
        <taxon>Tracheophyta</taxon>
        <taxon>Spermatophyta</taxon>
        <taxon>Magnoliopsida</taxon>
        <taxon>eudicotyledons</taxon>
        <taxon>Gunneridae</taxon>
        <taxon>Pentapetalae</taxon>
        <taxon>rosids</taxon>
        <taxon>malvids</taxon>
        <taxon>Brassicales</taxon>
        <taxon>Brassicaceae</taxon>
        <taxon>Cardamineae</taxon>
        <taxon>Cardamine</taxon>
    </lineage>
</organism>
<evidence type="ECO:0000256" key="2">
    <source>
        <dbReference type="ARBA" id="ARBA00022475"/>
    </source>
</evidence>
<name>A0ABD1C487_CARAN</name>
<keyword evidence="2" id="KW-0472">Membrane</keyword>
<dbReference type="Proteomes" id="UP001558713">
    <property type="component" value="Unassembled WGS sequence"/>
</dbReference>
<dbReference type="Gene3D" id="1.10.510.10">
    <property type="entry name" value="Transferase(Phosphotransferase) domain 1"/>
    <property type="match status" value="1"/>
</dbReference>
<dbReference type="GO" id="GO:0016301">
    <property type="term" value="F:kinase activity"/>
    <property type="evidence" value="ECO:0007669"/>
    <property type="project" value="UniProtKB-KW"/>
</dbReference>
<comment type="caution">
    <text evidence="4">The sequence shown here is derived from an EMBL/GenBank/DDBJ whole genome shotgun (WGS) entry which is preliminary data.</text>
</comment>
<dbReference type="Pfam" id="PF07714">
    <property type="entry name" value="PK_Tyr_Ser-Thr"/>
    <property type="match status" value="1"/>
</dbReference>
<reference evidence="4 5" key="1">
    <citation type="submission" date="2024-04" db="EMBL/GenBank/DDBJ databases">
        <title>Genome assembly C_amara_ONT_v2.</title>
        <authorList>
            <person name="Yant L."/>
            <person name="Moore C."/>
            <person name="Slenker M."/>
        </authorList>
    </citation>
    <scope>NUCLEOTIDE SEQUENCE [LARGE SCALE GENOMIC DNA]</scope>
    <source>
        <tissue evidence="4">Leaf</tissue>
    </source>
</reference>
<dbReference type="PANTHER" id="PTHR45621">
    <property type="entry name" value="OS01G0588500 PROTEIN-RELATED"/>
    <property type="match status" value="1"/>
</dbReference>
<dbReference type="InterPro" id="IPR050823">
    <property type="entry name" value="Plant_Ser_Thr_Prot_Kinase"/>
</dbReference>
<sequence>MGNCFSPLAPSESRPKSLPWATWLKISIEAAQCLASTAHFSPLQKSYSIWSSTQEFPILDSKRYLLMMKDHTSPRMQMNHKDIDHYAPPEYIISGNNLLVPHKLQITILNSKTLNLNLISLLYPYAGMSNMAGDVYSFGVILLEIITGFGKKRIILAKRAIRNEKENIAEMIDPELENSYPHDEGMLMCEIIKQCLEENPQKRPSMQQVFDNLIIRVIK</sequence>
<dbReference type="SUPFAM" id="SSF56112">
    <property type="entry name" value="Protein kinase-like (PK-like)"/>
    <property type="match status" value="1"/>
</dbReference>